<dbReference type="PROSITE" id="PS50041">
    <property type="entry name" value="C_TYPE_LECTIN_2"/>
    <property type="match status" value="4"/>
</dbReference>
<dbReference type="InterPro" id="IPR050111">
    <property type="entry name" value="C-type_lectin/snaclec_domain"/>
</dbReference>
<proteinExistence type="predicted"/>
<dbReference type="AlphaFoldDB" id="V4A159"/>
<dbReference type="InterPro" id="IPR016187">
    <property type="entry name" value="CTDL_fold"/>
</dbReference>
<gene>
    <name evidence="3" type="ORF">LOTGIDRAFT_233857</name>
</gene>
<dbReference type="Proteomes" id="UP000030746">
    <property type="component" value="Unassembled WGS sequence"/>
</dbReference>
<accession>V4A159</accession>
<dbReference type="KEGG" id="lgi:LOTGIDRAFT_233857"/>
<evidence type="ECO:0000256" key="1">
    <source>
        <dbReference type="SAM" id="SignalP"/>
    </source>
</evidence>
<dbReference type="InterPro" id="IPR001304">
    <property type="entry name" value="C-type_lectin-like"/>
</dbReference>
<dbReference type="OMA" id="FDARDAC"/>
<dbReference type="CTD" id="20249377"/>
<keyword evidence="4" id="KW-1185">Reference proteome</keyword>
<evidence type="ECO:0000313" key="3">
    <source>
        <dbReference type="EMBL" id="ESO90377.1"/>
    </source>
</evidence>
<dbReference type="HOGENOM" id="CLU_451518_0_0_1"/>
<feature type="domain" description="C-type lectin" evidence="2">
    <location>
        <begin position="316"/>
        <end position="434"/>
    </location>
</feature>
<dbReference type="Gene3D" id="3.10.100.10">
    <property type="entry name" value="Mannose-Binding Protein A, subunit A"/>
    <property type="match status" value="4"/>
</dbReference>
<evidence type="ECO:0000313" key="4">
    <source>
        <dbReference type="Proteomes" id="UP000030746"/>
    </source>
</evidence>
<dbReference type="GeneID" id="20249377"/>
<dbReference type="InterPro" id="IPR016186">
    <property type="entry name" value="C-type_lectin-like/link_sf"/>
</dbReference>
<dbReference type="CDD" id="cd00037">
    <property type="entry name" value="CLECT"/>
    <property type="match status" value="3"/>
</dbReference>
<dbReference type="SMART" id="SM00034">
    <property type="entry name" value="CLECT"/>
    <property type="match status" value="4"/>
</dbReference>
<evidence type="ECO:0000259" key="2">
    <source>
        <dbReference type="PROSITE" id="PS50041"/>
    </source>
</evidence>
<feature type="signal peptide" evidence="1">
    <location>
        <begin position="1"/>
        <end position="20"/>
    </location>
</feature>
<keyword evidence="1" id="KW-0732">Signal</keyword>
<dbReference type="OrthoDB" id="6042110at2759"/>
<protein>
    <recommendedName>
        <fullName evidence="2">C-type lectin domain-containing protein</fullName>
    </recommendedName>
</protein>
<dbReference type="SUPFAM" id="SSF56436">
    <property type="entry name" value="C-type lectin-like"/>
    <property type="match status" value="4"/>
</dbReference>
<feature type="domain" description="C-type lectin" evidence="2">
    <location>
        <begin position="452"/>
        <end position="580"/>
    </location>
</feature>
<feature type="domain" description="C-type lectin" evidence="2">
    <location>
        <begin position="165"/>
        <end position="289"/>
    </location>
</feature>
<dbReference type="Pfam" id="PF00059">
    <property type="entry name" value="Lectin_C"/>
    <property type="match status" value="4"/>
</dbReference>
<dbReference type="EMBL" id="KB202444">
    <property type="protein sequence ID" value="ESO90377.1"/>
    <property type="molecule type" value="Genomic_DNA"/>
</dbReference>
<dbReference type="PANTHER" id="PTHR22803">
    <property type="entry name" value="MANNOSE, PHOSPHOLIPASE, LECTIN RECEPTOR RELATED"/>
    <property type="match status" value="1"/>
</dbReference>
<dbReference type="RefSeq" id="XP_009059048.1">
    <property type="nucleotide sequence ID" value="XM_009060800.1"/>
</dbReference>
<sequence length="613" mass="69100">MDFNYSRFLLFIFIFHHAFSTQQSCYQDWTRSGQMCLLVKNGYQVTWSEANKDCTGRDATLLRFENGDDVNSFVQLVSKYGVDGWWTDLNEIGHPGIWTWGDNEEVFNDALTWNVEPDDNRHVENCVSLSYEGKMSDEMCWKKLGFICEYPLPADGNCGQDWVSSTDSCYYISFTEDPLNLLTWMDALAKCMSMNSLGQAATLLSINSQAEYTTINQYLSSSKVQDINWWIGLNDQTTEGQYVWTDGPADTTFLKWDKAPSKLSLVDKCGVVHGNGHISYGKCNKDKNYYICKSKVTDSEFSTYEELGCVGGWTRAGHKCYLFDAHEKMTQSNARQHCQQNGGDLIKIQSSDEKNWVTQQTFNRKVTGFWTGLSRKLKGANSWTWADKSDVDIKLINWNQEPNDYIGKEDCATISQDGVYNDYSCSNNAGYICQIQSVNLPCPKGWTMPDAESSMCYYISSTDDNVTTTWYDAKDKCIQMANGGDATLFAPLSSADYMFVSQQLMSLPPDTTGWWTDLTDAQVEGVWQYSNSFNGVPDKSLIVWKGEPNDFGGNEDCAVMYYGGRYNDVSCSAKANIVCEKPATSFPSSGGETVERRINGMVLLISSLIVFNI</sequence>
<organism evidence="3 4">
    <name type="scientific">Lottia gigantea</name>
    <name type="common">Giant owl limpet</name>
    <dbReference type="NCBI Taxonomy" id="225164"/>
    <lineage>
        <taxon>Eukaryota</taxon>
        <taxon>Metazoa</taxon>
        <taxon>Spiralia</taxon>
        <taxon>Lophotrochozoa</taxon>
        <taxon>Mollusca</taxon>
        <taxon>Gastropoda</taxon>
        <taxon>Patellogastropoda</taxon>
        <taxon>Lottioidea</taxon>
        <taxon>Lottiidae</taxon>
        <taxon>Lottia</taxon>
    </lineage>
</organism>
<reference evidence="3 4" key="1">
    <citation type="journal article" date="2013" name="Nature">
        <title>Insights into bilaterian evolution from three spiralian genomes.</title>
        <authorList>
            <person name="Simakov O."/>
            <person name="Marletaz F."/>
            <person name="Cho S.J."/>
            <person name="Edsinger-Gonzales E."/>
            <person name="Havlak P."/>
            <person name="Hellsten U."/>
            <person name="Kuo D.H."/>
            <person name="Larsson T."/>
            <person name="Lv J."/>
            <person name="Arendt D."/>
            <person name="Savage R."/>
            <person name="Osoegawa K."/>
            <person name="de Jong P."/>
            <person name="Grimwood J."/>
            <person name="Chapman J.A."/>
            <person name="Shapiro H."/>
            <person name="Aerts A."/>
            <person name="Otillar R.P."/>
            <person name="Terry A.Y."/>
            <person name="Boore J.L."/>
            <person name="Grigoriev I.V."/>
            <person name="Lindberg D.R."/>
            <person name="Seaver E.C."/>
            <person name="Weisblat D.A."/>
            <person name="Putnam N.H."/>
            <person name="Rokhsar D.S."/>
        </authorList>
    </citation>
    <scope>NUCLEOTIDE SEQUENCE [LARGE SCALE GENOMIC DNA]</scope>
</reference>
<feature type="domain" description="C-type lectin" evidence="2">
    <location>
        <begin position="32"/>
        <end position="149"/>
    </location>
</feature>
<feature type="chain" id="PRO_5004715665" description="C-type lectin domain-containing protein" evidence="1">
    <location>
        <begin position="21"/>
        <end position="613"/>
    </location>
</feature>
<name>V4A159_LOTGI</name>